<organism evidence="1 2">
    <name type="scientific">Mycobacterium heidelbergense</name>
    <dbReference type="NCBI Taxonomy" id="53376"/>
    <lineage>
        <taxon>Bacteria</taxon>
        <taxon>Bacillati</taxon>
        <taxon>Actinomycetota</taxon>
        <taxon>Actinomycetes</taxon>
        <taxon>Mycobacteriales</taxon>
        <taxon>Mycobacteriaceae</taxon>
        <taxon>Mycobacterium</taxon>
        <taxon>Mycobacterium simiae complex</taxon>
    </lineage>
</organism>
<keyword evidence="2" id="KW-1185">Reference proteome</keyword>
<accession>A0A1X0DDS4</accession>
<dbReference type="EMBL" id="MVHR01000036">
    <property type="protein sequence ID" value="ORA70342.1"/>
    <property type="molecule type" value="Genomic_DNA"/>
</dbReference>
<reference evidence="1 2" key="1">
    <citation type="submission" date="2017-02" db="EMBL/GenBank/DDBJ databases">
        <title>The new phylogeny of genus Mycobacterium.</title>
        <authorList>
            <person name="Tortoli E."/>
            <person name="Trovato A."/>
            <person name="Cirillo D.M."/>
        </authorList>
    </citation>
    <scope>NUCLEOTIDE SEQUENCE [LARGE SCALE GENOMIC DNA]</scope>
    <source>
        <strain evidence="1 2">DSM 44471</strain>
    </source>
</reference>
<dbReference type="AlphaFoldDB" id="A0A1X0DDS4"/>
<comment type="caution">
    <text evidence="1">The sequence shown here is derived from an EMBL/GenBank/DDBJ whole genome shotgun (WGS) entry which is preliminary data.</text>
</comment>
<protein>
    <submittedName>
        <fullName evidence="1">Uncharacterized protein</fullName>
    </submittedName>
</protein>
<evidence type="ECO:0000313" key="1">
    <source>
        <dbReference type="EMBL" id="ORA70342.1"/>
    </source>
</evidence>
<dbReference type="OrthoDB" id="4370634at2"/>
<evidence type="ECO:0000313" key="2">
    <source>
        <dbReference type="Proteomes" id="UP000192566"/>
    </source>
</evidence>
<dbReference type="Proteomes" id="UP000192566">
    <property type="component" value="Unassembled WGS sequence"/>
</dbReference>
<name>A0A1X0DDS4_MYCHE</name>
<sequence>MQQLTALRPLVTAGAAAVGASLIALTPAVSNDVAADLQHSAVSIEVQLADTVVNPIQTWVDFFQDAATNLQGLYQQWATVPFPILQQVAANMVTYADLYVTTFQGAAQTATTYFTSTEPGYFFPVMEQAIAALMVPDFPLAFEYLNFALWFEPLFTIFEPLENTLQIGTGVTQNIANAYAYFAHPITGGLATVSTPLVLGPGDWLQSIGYAMQDTYNAFASGDPLGGLTDLVNLPGVTAQAIINGVGYGPQPDGYGFLTPKANFAAGGVFSEAIIAAQKTAGSIALPNAINDVPVNPTNIVEGGSLAAAVQAFLAQATSFSPTGWPAPNVVVNSLINVLQTYFGQGSFFSGAAAAGAVPAEFAGLAPSIAADIGSLAPSLAADVSGTAPSLATNLAGTLAPELGTLAAHLLTSLF</sequence>
<gene>
    <name evidence="1" type="ORF">BST25_19555</name>
</gene>
<dbReference type="RefSeq" id="WP_083076134.1">
    <property type="nucleotide sequence ID" value="NZ_AP022615.1"/>
</dbReference>
<proteinExistence type="predicted"/>